<feature type="transmembrane region" description="Helical" evidence="1">
    <location>
        <begin position="499"/>
        <end position="518"/>
    </location>
</feature>
<keyword evidence="1" id="KW-1133">Transmembrane helix</keyword>
<feature type="transmembrane region" description="Helical" evidence="1">
    <location>
        <begin position="473"/>
        <end position="492"/>
    </location>
</feature>
<accession>A0A9W7SYM1</accession>
<organism evidence="2 3">
    <name type="scientific">Teratosphaeria destructans</name>
    <dbReference type="NCBI Taxonomy" id="418781"/>
    <lineage>
        <taxon>Eukaryota</taxon>
        <taxon>Fungi</taxon>
        <taxon>Dikarya</taxon>
        <taxon>Ascomycota</taxon>
        <taxon>Pezizomycotina</taxon>
        <taxon>Dothideomycetes</taxon>
        <taxon>Dothideomycetidae</taxon>
        <taxon>Mycosphaerellales</taxon>
        <taxon>Teratosphaeriaceae</taxon>
        <taxon>Teratosphaeria</taxon>
    </lineage>
</organism>
<dbReference type="AlphaFoldDB" id="A0A9W7SYM1"/>
<comment type="caution">
    <text evidence="2">The sequence shown here is derived from an EMBL/GenBank/DDBJ whole genome shotgun (WGS) entry which is preliminary data.</text>
</comment>
<protein>
    <submittedName>
        <fullName evidence="2">Glycosyltransferase family 2 protein</fullName>
    </submittedName>
</protein>
<feature type="transmembrane region" description="Helical" evidence="1">
    <location>
        <begin position="79"/>
        <end position="100"/>
    </location>
</feature>
<evidence type="ECO:0000313" key="3">
    <source>
        <dbReference type="Proteomes" id="UP001138500"/>
    </source>
</evidence>
<evidence type="ECO:0000313" key="2">
    <source>
        <dbReference type="EMBL" id="KAH9843285.1"/>
    </source>
</evidence>
<feature type="non-terminal residue" evidence="2">
    <location>
        <position position="1"/>
    </location>
</feature>
<name>A0A9W7SYM1_9PEZI</name>
<evidence type="ECO:0000256" key="1">
    <source>
        <dbReference type="SAM" id="Phobius"/>
    </source>
</evidence>
<keyword evidence="3" id="KW-1185">Reference proteome</keyword>
<feature type="transmembrane region" description="Helical" evidence="1">
    <location>
        <begin position="106"/>
        <end position="128"/>
    </location>
</feature>
<gene>
    <name evidence="2" type="ORF">Tdes44962_MAKER07542</name>
</gene>
<dbReference type="Proteomes" id="UP001138500">
    <property type="component" value="Unassembled WGS sequence"/>
</dbReference>
<sequence length="536" mass="58544">VLVITTTGPTPVDLLQSTTNRETLHSQSLHSHVDRMGSSDRVDTMPYAQKDAPIDISSAPNHEAATHPVSLHAKSWIEAWTPTALMVTYLVFSISLYTVLDSPATKVFWFLYLTIATLKAGITALEAYDGLTPLREARKADEKATTATVKAEDQQDELPLVHLIFDSSDSEFSAPAELLANIEYPDEKLAVTFLRSSQAPQRVPVIEYIGSSQQSRVRTMTLPTSCTGSLAARVAYSLDFDVLVPDASITAVFGSDGRPHPQAIRRAAERFHQDTKLDVVNGRRILVPRSRRFGLSTVAGMLQDMLSALLQPGSAITWDLKRANESTAFWRTEALKAVARAAASVTGDGHDLAWSSVACRCKADSDMRVISYAPGPTAMTVYWNIVVNDARKAALATLRYSSLAFEGLWISQQPAGQKLNFKARVGVSYALIASHLVSHAMLQYFCLAFSTLITNTPNSASDLAQRIYFHHPVSEWLIISGLICLGGTIAMLCRARSEFVPWHTIPAVVTLYPLILLLQASVDVFGQFDAIAGHVA</sequence>
<dbReference type="EMBL" id="RIBY02000402">
    <property type="protein sequence ID" value="KAH9843285.1"/>
    <property type="molecule type" value="Genomic_DNA"/>
</dbReference>
<proteinExistence type="predicted"/>
<reference evidence="2 3" key="1">
    <citation type="journal article" date="2018" name="IMA Fungus">
        <title>IMA Genome-F 10: Nine draft genome sequences of Claviceps purpurea s.lat., including C. arundinis, C. humidiphila, and C. cf. spartinae, pseudomolecules for the pitch canker pathogen Fusarium circinatum, draft genome of Davidsoniella eucalypti, Grosmannia galeiformis, Quambalaria eucalypti, and Teratosphaeria destructans.</title>
        <authorList>
            <person name="Wingfield B.D."/>
            <person name="Liu M."/>
            <person name="Nguyen H.D."/>
            <person name="Lane F.A."/>
            <person name="Morgan S.W."/>
            <person name="De Vos L."/>
            <person name="Wilken P.M."/>
            <person name="Duong T.A."/>
            <person name="Aylward J."/>
            <person name="Coetzee M.P."/>
            <person name="Dadej K."/>
            <person name="De Beer Z.W."/>
            <person name="Findlay W."/>
            <person name="Havenga M."/>
            <person name="Kolarik M."/>
            <person name="Menzies J.G."/>
            <person name="Naidoo K."/>
            <person name="Pochopski O."/>
            <person name="Shoukouhi P."/>
            <person name="Santana Q.C."/>
            <person name="Seifert K.A."/>
            <person name="Soal N."/>
            <person name="Steenkamp E.T."/>
            <person name="Tatham C.T."/>
            <person name="van der Nest M.A."/>
            <person name="Wingfield M.J."/>
        </authorList>
    </citation>
    <scope>NUCLEOTIDE SEQUENCE [LARGE SCALE GENOMIC DNA]</scope>
    <source>
        <strain evidence="2">CMW44962</strain>
    </source>
</reference>
<dbReference type="OrthoDB" id="72851at2759"/>
<keyword evidence="1" id="KW-0472">Membrane</keyword>
<reference evidence="2 3" key="2">
    <citation type="journal article" date="2021" name="Curr. Genet.">
        <title>Genetic response to nitrogen starvation in the aggressive Eucalyptus foliar pathogen Teratosphaeria destructans.</title>
        <authorList>
            <person name="Havenga M."/>
            <person name="Wingfield B.D."/>
            <person name="Wingfield M.J."/>
            <person name="Dreyer L.L."/>
            <person name="Roets F."/>
            <person name="Aylward J."/>
        </authorList>
    </citation>
    <scope>NUCLEOTIDE SEQUENCE [LARGE SCALE GENOMIC DNA]</scope>
    <source>
        <strain evidence="2">CMW44962</strain>
    </source>
</reference>
<keyword evidence="1" id="KW-0812">Transmembrane</keyword>